<evidence type="ECO:0000313" key="4">
    <source>
        <dbReference type="Proteomes" id="UP000585363"/>
    </source>
</evidence>
<evidence type="ECO:0000259" key="2">
    <source>
        <dbReference type="Pfam" id="PF24316"/>
    </source>
</evidence>
<dbReference type="AlphaFoldDB" id="A0A848MGP1"/>
<dbReference type="InterPro" id="IPR057562">
    <property type="entry name" value="Tli3-like_dom"/>
</dbReference>
<reference evidence="3 4" key="2">
    <citation type="submission" date="2020-06" db="EMBL/GenBank/DDBJ databases">
        <title>Polyphasic characterization of a Rahnella strain isolated from tree sap.</title>
        <authorList>
            <person name="Kim I.S."/>
        </authorList>
    </citation>
    <scope>NUCLEOTIDE SEQUENCE [LARGE SCALE GENOMIC DNA]</scope>
    <source>
        <strain evidence="3 4">SAP-1</strain>
    </source>
</reference>
<comment type="caution">
    <text evidence="3">The sequence shown here is derived from an EMBL/GenBank/DDBJ whole genome shotgun (WGS) entry which is preliminary data.</text>
</comment>
<gene>
    <name evidence="3" type="ORF">GW590_08110</name>
</gene>
<evidence type="ECO:0000313" key="3">
    <source>
        <dbReference type="EMBL" id="NMP26825.1"/>
    </source>
</evidence>
<name>A0A848MGP1_9GAMM</name>
<protein>
    <recommendedName>
        <fullName evidence="2">Tli3-like domain-containing protein</fullName>
    </recommendedName>
</protein>
<feature type="transmembrane region" description="Helical" evidence="1">
    <location>
        <begin position="12"/>
        <end position="36"/>
    </location>
</feature>
<keyword evidence="4" id="KW-1185">Reference proteome</keyword>
<keyword evidence="1" id="KW-1133">Transmembrane helix</keyword>
<keyword evidence="1" id="KW-0812">Transmembrane</keyword>
<dbReference type="RefSeq" id="WP_169402534.1">
    <property type="nucleotide sequence ID" value="NZ_JAADJU010000004.1"/>
</dbReference>
<reference evidence="3 4" key="1">
    <citation type="submission" date="2020-01" db="EMBL/GenBank/DDBJ databases">
        <authorList>
            <person name="Lee S.D."/>
        </authorList>
    </citation>
    <scope>NUCLEOTIDE SEQUENCE [LARGE SCALE GENOMIC DNA]</scope>
    <source>
        <strain evidence="3 4">SAP-1</strain>
    </source>
</reference>
<sequence>MNNKNASSGSGNVLKVIMIIVFIVMLLFIVAIFLLARMPTTGGSFGYGFPSAMSKRNTVKDVEIDVDPQVVYRIDDNRFFTLEKYKDCEHGGFVYYHDVNKNIKRLITSGATDEKPQNEITIAEKNDIMAFTGKFIYAASDNVIAYPVRHIGYKYGTENYYIAYRDLENPSNNNAVDAYKSTYAAVVSDGVIYIQGSVIDKNYREYTLSNKSHQYEMVDISLAKINRNSKDDRFHCDNKIKPRKVKIIAN</sequence>
<dbReference type="Proteomes" id="UP000585363">
    <property type="component" value="Unassembled WGS sequence"/>
</dbReference>
<dbReference type="Pfam" id="PF24316">
    <property type="entry name" value="Tli3"/>
    <property type="match status" value="1"/>
</dbReference>
<accession>A0A848MGP1</accession>
<dbReference type="EMBL" id="JAADJU010000004">
    <property type="protein sequence ID" value="NMP26825.1"/>
    <property type="molecule type" value="Genomic_DNA"/>
</dbReference>
<feature type="domain" description="Tli3-like" evidence="2">
    <location>
        <begin position="65"/>
        <end position="164"/>
    </location>
</feature>
<keyword evidence="1" id="KW-0472">Membrane</keyword>
<proteinExistence type="predicted"/>
<organism evidence="3 4">
    <name type="scientific">Rouxiella aceris</name>
    <dbReference type="NCBI Taxonomy" id="2703884"/>
    <lineage>
        <taxon>Bacteria</taxon>
        <taxon>Pseudomonadati</taxon>
        <taxon>Pseudomonadota</taxon>
        <taxon>Gammaproteobacteria</taxon>
        <taxon>Enterobacterales</taxon>
        <taxon>Yersiniaceae</taxon>
        <taxon>Rouxiella</taxon>
    </lineage>
</organism>
<evidence type="ECO:0000256" key="1">
    <source>
        <dbReference type="SAM" id="Phobius"/>
    </source>
</evidence>